<evidence type="ECO:0000256" key="5">
    <source>
        <dbReference type="ARBA" id="ARBA00023136"/>
    </source>
</evidence>
<feature type="transmembrane region" description="Helical" evidence="7">
    <location>
        <begin position="120"/>
        <end position="139"/>
    </location>
</feature>
<keyword evidence="2" id="KW-0813">Transport</keyword>
<feature type="transmembrane region" description="Helical" evidence="7">
    <location>
        <begin position="416"/>
        <end position="439"/>
    </location>
</feature>
<dbReference type="STRING" id="1314776.A0A166C9X6"/>
<feature type="domain" description="Major facilitator superfamily (MFS) profile" evidence="8">
    <location>
        <begin position="55"/>
        <end position="543"/>
    </location>
</feature>
<feature type="transmembrane region" description="Helical" evidence="7">
    <location>
        <begin position="145"/>
        <end position="165"/>
    </location>
</feature>
<feature type="transmembrane region" description="Helical" evidence="7">
    <location>
        <begin position="279"/>
        <end position="302"/>
    </location>
</feature>
<feature type="compositionally biased region" description="Basic and acidic residues" evidence="6">
    <location>
        <begin position="574"/>
        <end position="583"/>
    </location>
</feature>
<dbReference type="Proteomes" id="UP000076798">
    <property type="component" value="Unassembled WGS sequence"/>
</dbReference>
<organism evidence="9 10">
    <name type="scientific">Sistotremastrum suecicum HHB10207 ss-3</name>
    <dbReference type="NCBI Taxonomy" id="1314776"/>
    <lineage>
        <taxon>Eukaryota</taxon>
        <taxon>Fungi</taxon>
        <taxon>Dikarya</taxon>
        <taxon>Basidiomycota</taxon>
        <taxon>Agaricomycotina</taxon>
        <taxon>Agaricomycetes</taxon>
        <taxon>Sistotremastrales</taxon>
        <taxon>Sistotremastraceae</taxon>
        <taxon>Sistotremastrum</taxon>
    </lineage>
</organism>
<dbReference type="SUPFAM" id="SSF103473">
    <property type="entry name" value="MFS general substrate transporter"/>
    <property type="match status" value="1"/>
</dbReference>
<feature type="transmembrane region" description="Helical" evidence="7">
    <location>
        <begin position="177"/>
        <end position="200"/>
    </location>
</feature>
<evidence type="ECO:0000256" key="4">
    <source>
        <dbReference type="ARBA" id="ARBA00022989"/>
    </source>
</evidence>
<evidence type="ECO:0000313" key="9">
    <source>
        <dbReference type="EMBL" id="KZT37236.1"/>
    </source>
</evidence>
<evidence type="ECO:0000256" key="3">
    <source>
        <dbReference type="ARBA" id="ARBA00022692"/>
    </source>
</evidence>
<feature type="transmembrane region" description="Helical" evidence="7">
    <location>
        <begin position="54"/>
        <end position="77"/>
    </location>
</feature>
<evidence type="ECO:0000313" key="10">
    <source>
        <dbReference type="Proteomes" id="UP000076798"/>
    </source>
</evidence>
<evidence type="ECO:0000256" key="6">
    <source>
        <dbReference type="SAM" id="MobiDB-lite"/>
    </source>
</evidence>
<gene>
    <name evidence="9" type="ORF">SISSUDRAFT_1048783</name>
</gene>
<dbReference type="GO" id="GO:0005886">
    <property type="term" value="C:plasma membrane"/>
    <property type="evidence" value="ECO:0007669"/>
    <property type="project" value="TreeGrafter"/>
</dbReference>
<feature type="transmembrane region" description="Helical" evidence="7">
    <location>
        <begin position="382"/>
        <end position="404"/>
    </location>
</feature>
<dbReference type="GO" id="GO:0000329">
    <property type="term" value="C:fungal-type vacuole membrane"/>
    <property type="evidence" value="ECO:0007669"/>
    <property type="project" value="TreeGrafter"/>
</dbReference>
<comment type="subcellular location">
    <subcellularLocation>
        <location evidence="1">Endomembrane system</location>
        <topology evidence="1">Multi-pass membrane protein</topology>
    </subcellularLocation>
</comment>
<feature type="transmembrane region" description="Helical" evidence="7">
    <location>
        <begin position="314"/>
        <end position="337"/>
    </location>
</feature>
<feature type="region of interest" description="Disordered" evidence="6">
    <location>
        <begin position="1"/>
        <end position="25"/>
    </location>
</feature>
<keyword evidence="10" id="KW-1185">Reference proteome</keyword>
<keyword evidence="4 7" id="KW-1133">Transmembrane helix</keyword>
<dbReference type="AlphaFoldDB" id="A0A166C9X6"/>
<feature type="transmembrane region" description="Helical" evidence="7">
    <location>
        <begin position="517"/>
        <end position="539"/>
    </location>
</feature>
<protein>
    <submittedName>
        <fullName evidence="9">MFS general substrate transporter</fullName>
    </submittedName>
</protein>
<evidence type="ECO:0000256" key="7">
    <source>
        <dbReference type="SAM" id="Phobius"/>
    </source>
</evidence>
<dbReference type="GO" id="GO:0015174">
    <property type="term" value="F:basic amino acid transmembrane transporter activity"/>
    <property type="evidence" value="ECO:0007669"/>
    <property type="project" value="TreeGrafter"/>
</dbReference>
<feature type="transmembrane region" description="Helical" evidence="7">
    <location>
        <begin position="89"/>
        <end position="108"/>
    </location>
</feature>
<dbReference type="InterPro" id="IPR011701">
    <property type="entry name" value="MFS"/>
</dbReference>
<dbReference type="InterPro" id="IPR020846">
    <property type="entry name" value="MFS_dom"/>
</dbReference>
<sequence>MPTERTPLIAKTDSKLPPSPEEVDRQLEAPPYSWWKSSSAEVGPLEIPRSQRTAILIGIWIATFVTSLNTTLVATLLSAISSDFQKANQASWLGTSYLLATCTFTPLYGRLCNVMGRKSATQTAVLFLAVGVLGCGLAPGMELLILARFIAGIGGGGILTIASVVTSDMYSMRDRSMVQGVVNLFNGLGMGLAGPIGGLLADFIGWRWAFILQVPFFLISLFLITFNLNYVTPGVGTNAWEMLKRIDFGGCFALLLSIGSILTLLSLKYNDELPWDDNLVIASIAIAVIFTILFIVVELAIVPEPIMAPFLLKMKIPVLVAISNLLVSVASFAVMYYLPMWYETVRLDSAGVAGLHLIPNCVAMSLGALVAGIVMQRTGKYLLVNHLLGSFPSIFVGGLVFMGVNSDCVPGWLSTIPVGFGIAAVLQTTLIALLASIPHSVMAIGIGFGQLFRGIGQVFGVAAAAAIFQAVIDPELRSRIKGPGSDELISRMKKSYRVVAELPPDVQILAREAYANALRAVFVACFAAVVLSIICRLGIPERSLDSATPEADTSTSDASTVVDDNLSEADSEPSEERIKRTANDPHLALAGDGGVIVSAPMQSCPTHVSYDGTYGACSSANVITRRTKDDQNQDTSKPE</sequence>
<feature type="region of interest" description="Disordered" evidence="6">
    <location>
        <begin position="544"/>
        <end position="586"/>
    </location>
</feature>
<dbReference type="PANTHER" id="PTHR23501:SF191">
    <property type="entry name" value="VACUOLAR BASIC AMINO ACID TRANSPORTER 4"/>
    <property type="match status" value="1"/>
</dbReference>
<evidence type="ECO:0000256" key="2">
    <source>
        <dbReference type="ARBA" id="ARBA00022448"/>
    </source>
</evidence>
<keyword evidence="3 7" id="KW-0812">Transmembrane</keyword>
<dbReference type="OrthoDB" id="3437016at2759"/>
<dbReference type="GO" id="GO:0012505">
    <property type="term" value="C:endomembrane system"/>
    <property type="evidence" value="ECO:0007669"/>
    <property type="project" value="UniProtKB-SubCell"/>
</dbReference>
<proteinExistence type="predicted"/>
<reference evidence="9 10" key="1">
    <citation type="journal article" date="2016" name="Mol. Biol. Evol.">
        <title>Comparative Genomics of Early-Diverging Mushroom-Forming Fungi Provides Insights into the Origins of Lignocellulose Decay Capabilities.</title>
        <authorList>
            <person name="Nagy L.G."/>
            <person name="Riley R."/>
            <person name="Tritt A."/>
            <person name="Adam C."/>
            <person name="Daum C."/>
            <person name="Floudas D."/>
            <person name="Sun H."/>
            <person name="Yadav J.S."/>
            <person name="Pangilinan J."/>
            <person name="Larsson K.H."/>
            <person name="Matsuura K."/>
            <person name="Barry K."/>
            <person name="Labutti K."/>
            <person name="Kuo R."/>
            <person name="Ohm R.A."/>
            <person name="Bhattacharya S.S."/>
            <person name="Shirouzu T."/>
            <person name="Yoshinaga Y."/>
            <person name="Martin F.M."/>
            <person name="Grigoriev I.V."/>
            <person name="Hibbett D.S."/>
        </authorList>
    </citation>
    <scope>NUCLEOTIDE SEQUENCE [LARGE SCALE GENOMIC DNA]</scope>
    <source>
        <strain evidence="9 10">HHB10207 ss-3</strain>
    </source>
</reference>
<name>A0A166C9X6_9AGAM</name>
<accession>A0A166C9X6</accession>
<dbReference type="PANTHER" id="PTHR23501">
    <property type="entry name" value="MAJOR FACILITATOR SUPERFAMILY"/>
    <property type="match status" value="1"/>
</dbReference>
<dbReference type="InterPro" id="IPR036259">
    <property type="entry name" value="MFS_trans_sf"/>
</dbReference>
<dbReference type="Pfam" id="PF07690">
    <property type="entry name" value="MFS_1"/>
    <property type="match status" value="1"/>
</dbReference>
<feature type="transmembrane region" description="Helical" evidence="7">
    <location>
        <begin position="248"/>
        <end position="267"/>
    </location>
</feature>
<dbReference type="EMBL" id="KV428088">
    <property type="protein sequence ID" value="KZT37236.1"/>
    <property type="molecule type" value="Genomic_DNA"/>
</dbReference>
<feature type="transmembrane region" description="Helical" evidence="7">
    <location>
        <begin position="206"/>
        <end position="228"/>
    </location>
</feature>
<feature type="transmembrane region" description="Helical" evidence="7">
    <location>
        <begin position="357"/>
        <end position="375"/>
    </location>
</feature>
<dbReference type="PROSITE" id="PS50850">
    <property type="entry name" value="MFS"/>
    <property type="match status" value="1"/>
</dbReference>
<evidence type="ECO:0000259" key="8">
    <source>
        <dbReference type="PROSITE" id="PS50850"/>
    </source>
</evidence>
<dbReference type="Gene3D" id="1.20.1250.20">
    <property type="entry name" value="MFS general substrate transporter like domains"/>
    <property type="match status" value="1"/>
</dbReference>
<evidence type="ECO:0000256" key="1">
    <source>
        <dbReference type="ARBA" id="ARBA00004127"/>
    </source>
</evidence>
<feature type="transmembrane region" description="Helical" evidence="7">
    <location>
        <begin position="451"/>
        <end position="472"/>
    </location>
</feature>
<keyword evidence="5 7" id="KW-0472">Membrane</keyword>